<evidence type="ECO:0000256" key="1">
    <source>
        <dbReference type="ARBA" id="ARBA00004928"/>
    </source>
</evidence>
<dbReference type="EnsemblPlants" id="Solyc05g026000.1.1">
    <property type="protein sequence ID" value="Solyc05g026000.1.1.1"/>
    <property type="gene ID" value="Solyc05g026000.1"/>
</dbReference>
<keyword evidence="3" id="KW-0489">Methyltransferase</keyword>
<name>A0A3Q7GII5_SOLLC</name>
<dbReference type="EC" id="2.1.1.104" evidence="2"/>
<dbReference type="Proteomes" id="UP000004994">
    <property type="component" value="Chromosome 5"/>
</dbReference>
<dbReference type="GO" id="GO:0042409">
    <property type="term" value="F:caffeoyl-CoA O-methyltransferase activity"/>
    <property type="evidence" value="ECO:0007669"/>
    <property type="project" value="UniProtKB-EC"/>
</dbReference>
<keyword evidence="10" id="KW-1185">Reference proteome</keyword>
<keyword evidence="4" id="KW-0808">Transferase</keyword>
<keyword evidence="8" id="KW-1133">Transmembrane helix</keyword>
<keyword evidence="8" id="KW-0812">Transmembrane</keyword>
<dbReference type="PANTHER" id="PTHR10509">
    <property type="entry name" value="O-METHYLTRANSFERASE-RELATED"/>
    <property type="match status" value="1"/>
</dbReference>
<proteinExistence type="inferred from homology"/>
<dbReference type="STRING" id="4081.A0A3Q7GII5"/>
<dbReference type="InterPro" id="IPR002935">
    <property type="entry name" value="SAM_O-MeTrfase"/>
</dbReference>
<keyword evidence="8" id="KW-0472">Membrane</keyword>
<reference evidence="9" key="2">
    <citation type="submission" date="2019-01" db="UniProtKB">
        <authorList>
            <consortium name="EnsemblPlants"/>
        </authorList>
    </citation>
    <scope>IDENTIFICATION</scope>
    <source>
        <strain evidence="9">cv. Heinz 1706</strain>
    </source>
</reference>
<dbReference type="GO" id="GO:0009809">
    <property type="term" value="P:lignin biosynthetic process"/>
    <property type="evidence" value="ECO:0007669"/>
    <property type="project" value="UniProtKB-KW"/>
</dbReference>
<comment type="similarity">
    <text evidence="7">Belongs to the class I-like SAM-binding methyltransferase superfamily. Cation-dependent O-methyltransferase family.</text>
</comment>
<dbReference type="Gene3D" id="3.40.50.150">
    <property type="entry name" value="Vaccinia Virus protein VP39"/>
    <property type="match status" value="1"/>
</dbReference>
<dbReference type="GO" id="GO:0032259">
    <property type="term" value="P:methylation"/>
    <property type="evidence" value="ECO:0007669"/>
    <property type="project" value="UniProtKB-KW"/>
</dbReference>
<evidence type="ECO:0000256" key="4">
    <source>
        <dbReference type="ARBA" id="ARBA00022679"/>
    </source>
</evidence>
<protein>
    <recommendedName>
        <fullName evidence="2">caffeoyl-CoA O-methyltransferase</fullName>
        <ecNumber evidence="2">2.1.1.104</ecNumber>
    </recommendedName>
</protein>
<keyword evidence="6" id="KW-0438">Lignin biosynthesis</keyword>
<dbReference type="InterPro" id="IPR050362">
    <property type="entry name" value="Cation-dep_OMT"/>
</dbReference>
<dbReference type="InterPro" id="IPR029063">
    <property type="entry name" value="SAM-dependent_MTases_sf"/>
</dbReference>
<sequence>MLKLMKLGGIQLYDYTLWFGTVAMLVYCIKEKMRPNNRHIIEFNKFLATDTRVQIS</sequence>
<dbReference type="PANTHER" id="PTHR10509:SF82">
    <property type="entry name" value="CAFFEOYL-COA O-METHYLTRANSFERASE-LIKE"/>
    <property type="match status" value="1"/>
</dbReference>
<evidence type="ECO:0000313" key="10">
    <source>
        <dbReference type="Proteomes" id="UP000004994"/>
    </source>
</evidence>
<comment type="pathway">
    <text evidence="1">Aromatic compound metabolism; phenylpropanoid biosynthesis.</text>
</comment>
<dbReference type="Gramene" id="Solyc05g026000.1.1">
    <property type="protein sequence ID" value="Solyc05g026000.1.1.1"/>
    <property type="gene ID" value="Solyc05g026000.1"/>
</dbReference>
<evidence type="ECO:0000256" key="6">
    <source>
        <dbReference type="ARBA" id="ARBA00022733"/>
    </source>
</evidence>
<evidence type="ECO:0000256" key="5">
    <source>
        <dbReference type="ARBA" id="ARBA00022691"/>
    </source>
</evidence>
<feature type="transmembrane region" description="Helical" evidence="8">
    <location>
        <begin position="12"/>
        <end position="29"/>
    </location>
</feature>
<organism evidence="9">
    <name type="scientific">Solanum lycopersicum</name>
    <name type="common">Tomato</name>
    <name type="synonym">Lycopersicon esculentum</name>
    <dbReference type="NCBI Taxonomy" id="4081"/>
    <lineage>
        <taxon>Eukaryota</taxon>
        <taxon>Viridiplantae</taxon>
        <taxon>Streptophyta</taxon>
        <taxon>Embryophyta</taxon>
        <taxon>Tracheophyta</taxon>
        <taxon>Spermatophyta</taxon>
        <taxon>Magnoliopsida</taxon>
        <taxon>eudicotyledons</taxon>
        <taxon>Gunneridae</taxon>
        <taxon>Pentapetalae</taxon>
        <taxon>asterids</taxon>
        <taxon>lamiids</taxon>
        <taxon>Solanales</taxon>
        <taxon>Solanaceae</taxon>
        <taxon>Solanoideae</taxon>
        <taxon>Solaneae</taxon>
        <taxon>Solanum</taxon>
        <taxon>Solanum subgen. Lycopersicon</taxon>
    </lineage>
</organism>
<evidence type="ECO:0000313" key="9">
    <source>
        <dbReference type="EnsemblPlants" id="Solyc05g026000.1.1.1"/>
    </source>
</evidence>
<evidence type="ECO:0000256" key="2">
    <source>
        <dbReference type="ARBA" id="ARBA00012165"/>
    </source>
</evidence>
<accession>A0A3Q7GII5</accession>
<dbReference type="SMR" id="A0A3Q7GII5"/>
<dbReference type="AlphaFoldDB" id="A0A3Q7GII5"/>
<reference evidence="9" key="1">
    <citation type="journal article" date="2012" name="Nature">
        <title>The tomato genome sequence provides insights into fleshy fruit evolution.</title>
        <authorList>
            <consortium name="Tomato Genome Consortium"/>
        </authorList>
    </citation>
    <scope>NUCLEOTIDE SEQUENCE [LARGE SCALE GENOMIC DNA]</scope>
    <source>
        <strain evidence="9">cv. Heinz 1706</strain>
    </source>
</reference>
<dbReference type="PaxDb" id="4081-Solyc05g026000.1.1"/>
<dbReference type="Pfam" id="PF01596">
    <property type="entry name" value="Methyltransf_3"/>
    <property type="match status" value="1"/>
</dbReference>
<evidence type="ECO:0000256" key="3">
    <source>
        <dbReference type="ARBA" id="ARBA00022603"/>
    </source>
</evidence>
<dbReference type="InParanoid" id="A0A3Q7GII5"/>
<evidence type="ECO:0000256" key="7">
    <source>
        <dbReference type="ARBA" id="ARBA00023453"/>
    </source>
</evidence>
<keyword evidence="5" id="KW-0949">S-adenosyl-L-methionine</keyword>
<dbReference type="UniPathway" id="UPA00711"/>
<evidence type="ECO:0000256" key="8">
    <source>
        <dbReference type="SAM" id="Phobius"/>
    </source>
</evidence>